<proteinExistence type="predicted"/>
<evidence type="ECO:0000256" key="1">
    <source>
        <dbReference type="ARBA" id="ARBA00023015"/>
    </source>
</evidence>
<organism evidence="5 6">
    <name type="scientific">Aliidiomarina haloalkalitolerans</name>
    <dbReference type="NCBI Taxonomy" id="859059"/>
    <lineage>
        <taxon>Bacteria</taxon>
        <taxon>Pseudomonadati</taxon>
        <taxon>Pseudomonadota</taxon>
        <taxon>Gammaproteobacteria</taxon>
        <taxon>Alteromonadales</taxon>
        <taxon>Idiomarinaceae</taxon>
        <taxon>Aliidiomarina</taxon>
    </lineage>
</organism>
<name>A0A432VY87_9GAMM</name>
<dbReference type="PRINTS" id="PR00038">
    <property type="entry name" value="HTHLUXR"/>
</dbReference>
<evidence type="ECO:0000313" key="5">
    <source>
        <dbReference type="EMBL" id="RUO21627.1"/>
    </source>
</evidence>
<keyword evidence="3" id="KW-0804">Transcription</keyword>
<evidence type="ECO:0000313" key="6">
    <source>
        <dbReference type="Proteomes" id="UP000288212"/>
    </source>
</evidence>
<dbReference type="OrthoDB" id="9796655at2"/>
<keyword evidence="2" id="KW-0238">DNA-binding</keyword>
<dbReference type="AlphaFoldDB" id="A0A432VY87"/>
<dbReference type="SMART" id="SM00421">
    <property type="entry name" value="HTH_LUXR"/>
    <property type="match status" value="1"/>
</dbReference>
<dbReference type="Gene3D" id="3.40.50.2300">
    <property type="match status" value="1"/>
</dbReference>
<dbReference type="CDD" id="cd06170">
    <property type="entry name" value="LuxR_C_like"/>
    <property type="match status" value="1"/>
</dbReference>
<dbReference type="SUPFAM" id="SSF52172">
    <property type="entry name" value="CheY-like"/>
    <property type="match status" value="1"/>
</dbReference>
<dbReference type="GO" id="GO:0006355">
    <property type="term" value="P:regulation of DNA-templated transcription"/>
    <property type="evidence" value="ECO:0007669"/>
    <property type="project" value="InterPro"/>
</dbReference>
<dbReference type="RefSeq" id="WP_126790624.1">
    <property type="nucleotide sequence ID" value="NZ_PIPI01000001.1"/>
</dbReference>
<dbReference type="PANTHER" id="PTHR44688">
    <property type="entry name" value="DNA-BINDING TRANSCRIPTIONAL ACTIVATOR DEVR_DOSR"/>
    <property type="match status" value="1"/>
</dbReference>
<gene>
    <name evidence="5" type="ORF">CWE06_01875</name>
</gene>
<dbReference type="SUPFAM" id="SSF46894">
    <property type="entry name" value="C-terminal effector domain of the bipartite response regulators"/>
    <property type="match status" value="1"/>
</dbReference>
<feature type="domain" description="HTH luxR-type" evidence="4">
    <location>
        <begin position="141"/>
        <end position="206"/>
    </location>
</feature>
<dbReference type="PROSITE" id="PS50043">
    <property type="entry name" value="HTH_LUXR_2"/>
    <property type="match status" value="1"/>
</dbReference>
<evidence type="ECO:0000256" key="2">
    <source>
        <dbReference type="ARBA" id="ARBA00023125"/>
    </source>
</evidence>
<dbReference type="PROSITE" id="PS00622">
    <property type="entry name" value="HTH_LUXR_1"/>
    <property type="match status" value="1"/>
</dbReference>
<accession>A0A432VY87</accession>
<dbReference type="InterPro" id="IPR016032">
    <property type="entry name" value="Sig_transdc_resp-reg_C-effctor"/>
</dbReference>
<evidence type="ECO:0000259" key="4">
    <source>
        <dbReference type="PROSITE" id="PS50043"/>
    </source>
</evidence>
<protein>
    <recommendedName>
        <fullName evidence="4">HTH luxR-type domain-containing protein</fullName>
    </recommendedName>
</protein>
<dbReference type="InterPro" id="IPR011006">
    <property type="entry name" value="CheY-like_superfamily"/>
</dbReference>
<dbReference type="GO" id="GO:0003677">
    <property type="term" value="F:DNA binding"/>
    <property type="evidence" value="ECO:0007669"/>
    <property type="project" value="UniProtKB-KW"/>
</dbReference>
<dbReference type="InterPro" id="IPR000792">
    <property type="entry name" value="Tscrpt_reg_LuxR_C"/>
</dbReference>
<reference evidence="5 6" key="1">
    <citation type="journal article" date="2011" name="Front. Microbiol.">
        <title>Genomic signatures of strain selection and enhancement in Bacillus atrophaeus var. globigii, a historical biowarfare simulant.</title>
        <authorList>
            <person name="Gibbons H.S."/>
            <person name="Broomall S.M."/>
            <person name="McNew L.A."/>
            <person name="Daligault H."/>
            <person name="Chapman C."/>
            <person name="Bruce D."/>
            <person name="Karavis M."/>
            <person name="Krepps M."/>
            <person name="McGregor P.A."/>
            <person name="Hong C."/>
            <person name="Park K.H."/>
            <person name="Akmal A."/>
            <person name="Feldman A."/>
            <person name="Lin J.S."/>
            <person name="Chang W.E."/>
            <person name="Higgs B.W."/>
            <person name="Demirev P."/>
            <person name="Lindquist J."/>
            <person name="Liem A."/>
            <person name="Fochler E."/>
            <person name="Read T.D."/>
            <person name="Tapia R."/>
            <person name="Johnson S."/>
            <person name="Bishop-Lilly K.A."/>
            <person name="Detter C."/>
            <person name="Han C."/>
            <person name="Sozhamannan S."/>
            <person name="Rosenzweig C.N."/>
            <person name="Skowronski E.W."/>
        </authorList>
    </citation>
    <scope>NUCLEOTIDE SEQUENCE [LARGE SCALE GENOMIC DNA]</scope>
    <source>
        <strain evidence="5 6">AK5</strain>
    </source>
</reference>
<dbReference type="EMBL" id="PIPI01000001">
    <property type="protein sequence ID" value="RUO21627.1"/>
    <property type="molecule type" value="Genomic_DNA"/>
</dbReference>
<comment type="caution">
    <text evidence="5">The sequence shown here is derived from an EMBL/GenBank/DDBJ whole genome shotgun (WGS) entry which is preliminary data.</text>
</comment>
<sequence length="221" mass="24688">MQDVIVAIPQGIRASGLVAELKELNWNVHVPGPTRKSLLELAEQRSARIVILDDNFAGGETKSLVRALHRVHPKLKILLWCDKLRTAIQYQLNKSAIHGYFLNETSVAEVNKGCRLAYAGKPYVPLLINQAVKRYRKSVSEHPILNCLTNREGEIFQLVTAGVSVSQIAKDLFISRKTVNTFRYRLHRKLNVSCDVQLAHIAIKYGLIEAGIDGDDAILLA</sequence>
<dbReference type="PANTHER" id="PTHR44688:SF16">
    <property type="entry name" value="DNA-BINDING TRANSCRIPTIONAL ACTIVATOR DEVR_DOSR"/>
    <property type="match status" value="1"/>
</dbReference>
<keyword evidence="1" id="KW-0805">Transcription regulation</keyword>
<keyword evidence="6" id="KW-1185">Reference proteome</keyword>
<evidence type="ECO:0000256" key="3">
    <source>
        <dbReference type="ARBA" id="ARBA00023163"/>
    </source>
</evidence>
<dbReference type="Pfam" id="PF00196">
    <property type="entry name" value="GerE"/>
    <property type="match status" value="1"/>
</dbReference>
<dbReference type="Proteomes" id="UP000288212">
    <property type="component" value="Unassembled WGS sequence"/>
</dbReference>